<keyword evidence="3" id="KW-1185">Reference proteome</keyword>
<dbReference type="OrthoDB" id="2112948at2"/>
<protein>
    <submittedName>
        <fullName evidence="2">Uncharacterized protein</fullName>
    </submittedName>
</protein>
<feature type="transmembrane region" description="Helical" evidence="1">
    <location>
        <begin position="60"/>
        <end position="79"/>
    </location>
</feature>
<keyword evidence="1" id="KW-0472">Membrane</keyword>
<reference evidence="2 3" key="1">
    <citation type="submission" date="2018-01" db="EMBL/GenBank/DDBJ databases">
        <title>Genome Sequencing and Assembly of Anaerobacter polyendosporus strain CT4.</title>
        <authorList>
            <person name="Tachaapaikoon C."/>
            <person name="Sutheeworapong S."/>
            <person name="Jenjaroenpun P."/>
            <person name="Wongsurawat T."/>
            <person name="Nookeaw I."/>
            <person name="Cheawchanlertfa P."/>
            <person name="Kosugi A."/>
            <person name="Cheevadhanarak S."/>
            <person name="Ratanakhanokchai K."/>
        </authorList>
    </citation>
    <scope>NUCLEOTIDE SEQUENCE [LARGE SCALE GENOMIC DNA]</scope>
    <source>
        <strain evidence="2 3">CT4</strain>
    </source>
</reference>
<keyword evidence="1" id="KW-0812">Transmembrane</keyword>
<evidence type="ECO:0000256" key="1">
    <source>
        <dbReference type="SAM" id="Phobius"/>
    </source>
</evidence>
<dbReference type="AlphaFoldDB" id="A0A3R5UH55"/>
<dbReference type="RefSeq" id="WP_128214328.1">
    <property type="nucleotide sequence ID" value="NZ_CP025746.1"/>
</dbReference>
<dbReference type="Proteomes" id="UP000286268">
    <property type="component" value="Chromosome"/>
</dbReference>
<dbReference type="KEGG" id="cmah:C1I91_19250"/>
<dbReference type="EMBL" id="CP025746">
    <property type="protein sequence ID" value="QAA33601.1"/>
    <property type="molecule type" value="Genomic_DNA"/>
</dbReference>
<feature type="transmembrane region" description="Helical" evidence="1">
    <location>
        <begin position="38"/>
        <end position="54"/>
    </location>
</feature>
<name>A0A3R5UH55_9CLOT</name>
<accession>A0A3R5UH55</accession>
<proteinExistence type="predicted"/>
<evidence type="ECO:0000313" key="2">
    <source>
        <dbReference type="EMBL" id="QAA33601.1"/>
    </source>
</evidence>
<organism evidence="2 3">
    <name type="scientific">Clostridium manihotivorum</name>
    <dbReference type="NCBI Taxonomy" id="2320868"/>
    <lineage>
        <taxon>Bacteria</taxon>
        <taxon>Bacillati</taxon>
        <taxon>Bacillota</taxon>
        <taxon>Clostridia</taxon>
        <taxon>Eubacteriales</taxon>
        <taxon>Clostridiaceae</taxon>
        <taxon>Clostridium</taxon>
    </lineage>
</organism>
<feature type="transmembrane region" description="Helical" evidence="1">
    <location>
        <begin position="6"/>
        <end position="26"/>
    </location>
</feature>
<sequence length="82" mass="8589">MESVVTSLVFKGVLLVLLLVAAYFIVKRLKKSVSGIKGMLLGINITLFGGVVALDPHSNIGGGYIIALIGIILSFKCAIAND</sequence>
<gene>
    <name evidence="2" type="ORF">C1I91_19250</name>
</gene>
<keyword evidence="1" id="KW-1133">Transmembrane helix</keyword>
<evidence type="ECO:0000313" key="3">
    <source>
        <dbReference type="Proteomes" id="UP000286268"/>
    </source>
</evidence>